<dbReference type="Proteomes" id="UP000466187">
    <property type="component" value="Chromosome"/>
</dbReference>
<dbReference type="KEGG" id="mgad:MGAD_58210"/>
<sequence length="128" mass="12858">MIAMTLAGPAVALCLAAPASAQPVDRTFLNALNDAGIGYGDAASTERLGQSVCPMLVEPGKNLASVYSTVSNNGINPDMAAFFTGIAISMYCPSMMAQIGNGTILEGLDGLGALNGLTGLNGFGIPGF</sequence>
<keyword evidence="1" id="KW-0732">Signal</keyword>
<feature type="chain" id="PRO_5029494064" description="DUF732 domain-containing protein" evidence="1">
    <location>
        <begin position="22"/>
        <end position="128"/>
    </location>
</feature>
<feature type="domain" description="DUF732" evidence="2">
    <location>
        <begin position="25"/>
        <end position="94"/>
    </location>
</feature>
<feature type="signal peptide" evidence="1">
    <location>
        <begin position="1"/>
        <end position="21"/>
    </location>
</feature>
<gene>
    <name evidence="3" type="ORF">MGAD_58210</name>
</gene>
<dbReference type="EMBL" id="AP022608">
    <property type="protein sequence ID" value="BBZ21486.1"/>
    <property type="molecule type" value="Genomic_DNA"/>
</dbReference>
<dbReference type="AlphaFoldDB" id="A0A7I7WV07"/>
<reference evidence="3 4" key="1">
    <citation type="journal article" date="2019" name="Emerg. Microbes Infect.">
        <title>Comprehensive subspecies identification of 175 nontuberculous mycobacteria species based on 7547 genomic profiles.</title>
        <authorList>
            <person name="Matsumoto Y."/>
            <person name="Kinjo T."/>
            <person name="Motooka D."/>
            <person name="Nabeya D."/>
            <person name="Jung N."/>
            <person name="Uechi K."/>
            <person name="Horii T."/>
            <person name="Iida T."/>
            <person name="Fujita J."/>
            <person name="Nakamura S."/>
        </authorList>
    </citation>
    <scope>NUCLEOTIDE SEQUENCE [LARGE SCALE GENOMIC DNA]</scope>
    <source>
        <strain evidence="3 4">JCM 12688</strain>
    </source>
</reference>
<organism evidence="3 4">
    <name type="scientific">Mycolicibacterium gadium</name>
    <name type="common">Mycobacterium gadium</name>
    <dbReference type="NCBI Taxonomy" id="1794"/>
    <lineage>
        <taxon>Bacteria</taxon>
        <taxon>Bacillati</taxon>
        <taxon>Actinomycetota</taxon>
        <taxon>Actinomycetes</taxon>
        <taxon>Mycobacteriales</taxon>
        <taxon>Mycobacteriaceae</taxon>
        <taxon>Mycolicibacterium</taxon>
    </lineage>
</organism>
<proteinExistence type="predicted"/>
<evidence type="ECO:0000256" key="1">
    <source>
        <dbReference type="SAM" id="SignalP"/>
    </source>
</evidence>
<accession>A0A7I7WV07</accession>
<evidence type="ECO:0000313" key="4">
    <source>
        <dbReference type="Proteomes" id="UP000466187"/>
    </source>
</evidence>
<dbReference type="Pfam" id="PF05305">
    <property type="entry name" value="DUF732"/>
    <property type="match status" value="1"/>
</dbReference>
<evidence type="ECO:0000313" key="3">
    <source>
        <dbReference type="EMBL" id="BBZ21486.1"/>
    </source>
</evidence>
<evidence type="ECO:0000259" key="2">
    <source>
        <dbReference type="Pfam" id="PF05305"/>
    </source>
</evidence>
<name>A0A7I7WV07_MYCGU</name>
<protein>
    <recommendedName>
        <fullName evidence="2">DUF732 domain-containing protein</fullName>
    </recommendedName>
</protein>
<dbReference type="InterPro" id="IPR007969">
    <property type="entry name" value="DUF732"/>
</dbReference>